<name>A0A9D5H9X9_9LILI</name>
<evidence type="ECO:0000313" key="4">
    <source>
        <dbReference type="Proteomes" id="UP001085076"/>
    </source>
</evidence>
<comment type="caution">
    <text evidence="3">The sequence shown here is derived from an EMBL/GenBank/DDBJ whole genome shotgun (WGS) entry which is preliminary data.</text>
</comment>
<sequence>MASTLKAVRVLEESQVSPPSDTSSRVSLALNFFDFIFMCEPPVRCVFFYPFPHPTANFIVSVLPALKSSLSATLRDFHPLAGRTRPSPESSAHKLEIRYEDGDSVPFTVVENDDTEFEHVSSGHDLRRSKLQTLISYLPSHQYDDMPLLAVQVTVFPNKGFAVGVGISHVACDWRSFLHFVRSWACSCRAGASVEPRPSFDRSMISFPESMSDPAVIKRFLETGPRAPPAQDVDDVDVVLATLHFSKVDIERLKQRVWTKAGDWSSFTVTCAHAWVSLVKARGYDSHDKQVVLNFTADCRARLIPPTAPEYFGNCVKPCFADALFHGKRYTELTAEDGVFIACDRIRKAIKQLEAGVHEGWERLAMLATAEKPMSVIGSPKFLSYDVDFGWGKPVKVEYLTVRTGSISLTDHPEEEGGIQLGIALIESEMVKFRSVFSTALEL</sequence>
<dbReference type="Proteomes" id="UP001085076">
    <property type="component" value="Miscellaneous, Linkage group lg06"/>
</dbReference>
<evidence type="ECO:0000256" key="2">
    <source>
        <dbReference type="ARBA" id="ARBA00023315"/>
    </source>
</evidence>
<reference evidence="3" key="2">
    <citation type="journal article" date="2022" name="Hortic Res">
        <title>The genome of Dioscorea zingiberensis sheds light on the biosynthesis, origin and evolution of the medicinally important diosgenin saponins.</title>
        <authorList>
            <person name="Li Y."/>
            <person name="Tan C."/>
            <person name="Li Z."/>
            <person name="Guo J."/>
            <person name="Li S."/>
            <person name="Chen X."/>
            <person name="Wang C."/>
            <person name="Dai X."/>
            <person name="Yang H."/>
            <person name="Song W."/>
            <person name="Hou L."/>
            <person name="Xu J."/>
            <person name="Tong Z."/>
            <person name="Xu A."/>
            <person name="Yuan X."/>
            <person name="Wang W."/>
            <person name="Yang Q."/>
            <person name="Chen L."/>
            <person name="Sun Z."/>
            <person name="Wang K."/>
            <person name="Pan B."/>
            <person name="Chen J."/>
            <person name="Bao Y."/>
            <person name="Liu F."/>
            <person name="Qi X."/>
            <person name="Gang D.R."/>
            <person name="Wen J."/>
            <person name="Li J."/>
        </authorList>
    </citation>
    <scope>NUCLEOTIDE SEQUENCE</scope>
    <source>
        <strain evidence="3">Dzin_1.0</strain>
    </source>
</reference>
<evidence type="ECO:0000256" key="1">
    <source>
        <dbReference type="ARBA" id="ARBA00022679"/>
    </source>
</evidence>
<keyword evidence="4" id="KW-1185">Reference proteome</keyword>
<dbReference type="PANTHER" id="PTHR31625">
    <property type="match status" value="1"/>
</dbReference>
<dbReference type="OrthoDB" id="1862401at2759"/>
<keyword evidence="1" id="KW-0808">Transferase</keyword>
<evidence type="ECO:0000313" key="3">
    <source>
        <dbReference type="EMBL" id="KAJ0968824.1"/>
    </source>
</evidence>
<dbReference type="InterPro" id="IPR023213">
    <property type="entry name" value="CAT-like_dom_sf"/>
</dbReference>
<protein>
    <submittedName>
        <fullName evidence="3">Uncharacterized protein</fullName>
    </submittedName>
</protein>
<keyword evidence="2" id="KW-0012">Acyltransferase</keyword>
<dbReference type="Gene3D" id="3.30.559.10">
    <property type="entry name" value="Chloramphenicol acetyltransferase-like domain"/>
    <property type="match status" value="2"/>
</dbReference>
<accession>A0A9D5H9X9</accession>
<dbReference type="InterPro" id="IPR051504">
    <property type="entry name" value="Plant_metabolite_acyltrans"/>
</dbReference>
<gene>
    <name evidence="3" type="ORF">J5N97_021701</name>
</gene>
<dbReference type="EMBL" id="JAGGNH010000006">
    <property type="protein sequence ID" value="KAJ0968824.1"/>
    <property type="molecule type" value="Genomic_DNA"/>
</dbReference>
<reference evidence="3" key="1">
    <citation type="submission" date="2021-03" db="EMBL/GenBank/DDBJ databases">
        <authorList>
            <person name="Li Z."/>
            <person name="Yang C."/>
        </authorList>
    </citation>
    <scope>NUCLEOTIDE SEQUENCE</scope>
    <source>
        <strain evidence="3">Dzin_1.0</strain>
        <tissue evidence="3">Leaf</tissue>
    </source>
</reference>
<organism evidence="3 4">
    <name type="scientific">Dioscorea zingiberensis</name>
    <dbReference type="NCBI Taxonomy" id="325984"/>
    <lineage>
        <taxon>Eukaryota</taxon>
        <taxon>Viridiplantae</taxon>
        <taxon>Streptophyta</taxon>
        <taxon>Embryophyta</taxon>
        <taxon>Tracheophyta</taxon>
        <taxon>Spermatophyta</taxon>
        <taxon>Magnoliopsida</taxon>
        <taxon>Liliopsida</taxon>
        <taxon>Dioscoreales</taxon>
        <taxon>Dioscoreaceae</taxon>
        <taxon>Dioscorea</taxon>
    </lineage>
</organism>
<dbReference type="Pfam" id="PF02458">
    <property type="entry name" value="Transferase"/>
    <property type="match status" value="1"/>
</dbReference>
<proteinExistence type="predicted"/>
<dbReference type="AlphaFoldDB" id="A0A9D5H9X9"/>
<dbReference type="GO" id="GO:0016747">
    <property type="term" value="F:acyltransferase activity, transferring groups other than amino-acyl groups"/>
    <property type="evidence" value="ECO:0007669"/>
    <property type="project" value="UniProtKB-ARBA"/>
</dbReference>